<reference evidence="8" key="1">
    <citation type="submission" date="2025-08" db="UniProtKB">
        <authorList>
            <consortium name="RefSeq"/>
        </authorList>
    </citation>
    <scope>IDENTIFICATION</scope>
    <source>
        <tissue evidence="8">Meat</tissue>
    </source>
</reference>
<sequence>MRYNVDDIMLSETPVTPKAWSPELPRAAGTLDPRARPRLSGQTQSKADKARFPVTGSSAGNDGSREPAHGVRGGAETEPRARGGAAGAGLAHRVPVCSPAAPVPALVTSSPSLRPPARERVRRRPRPPVLKQGRPWLRNRPEIPARRHGHQSLLGADACASGGYSGQESCCVVRRSGRALGSENLYSPVPLPIEFLLPSPSGTGSLLPGSSVIQTRCWDLVSQPTQHIVLAEPGDPKERDAEERKKRKGGWPKGKKRKPPRDPPVPRAPRTGYVIFLNEQRSPLRARHPDLPFTEITKMLAAQWAQLPPEKKQRYVYEAVEDKQRYIRELQAYQSSKAYRAFLRRRAAHKVQALCGTGTLGCEFESEDLDFSAIDRPWDELKFSAVLRKASTRQAISQGDENDDLYCRTCRQFFSSLHNKREHLLGKQHLQNLTGEFEKDSAECLKHLEPLEGEVGQNLNKGDSEEEAECPDPLPLRGLIPETSFASLDLRFLQEFIFKLLKIKEFELRELRKTLERAQVEQEALQRQLLEFQNRQQRLEVELAGLKTYGVVLEKEFENLNMVLMLSHFGLRVIDMT</sequence>
<proteinExistence type="predicted"/>
<keyword evidence="7" id="KW-1185">Reference proteome</keyword>
<evidence type="ECO:0000256" key="3">
    <source>
        <dbReference type="PROSITE-ProRule" id="PRU00267"/>
    </source>
</evidence>
<evidence type="ECO:0000313" key="7">
    <source>
        <dbReference type="Proteomes" id="UP000252040"/>
    </source>
</evidence>
<feature type="coiled-coil region" evidence="4">
    <location>
        <begin position="501"/>
        <end position="542"/>
    </location>
</feature>
<evidence type="ECO:0000256" key="1">
    <source>
        <dbReference type="ARBA" id="ARBA00023125"/>
    </source>
</evidence>
<dbReference type="STRING" id="1706337.A0A341B7C4"/>
<dbReference type="CDD" id="cd21980">
    <property type="entry name" value="HMG-box_HMG20"/>
    <property type="match status" value="1"/>
</dbReference>
<feature type="domain" description="HMG box" evidence="6">
    <location>
        <begin position="266"/>
        <end position="334"/>
    </location>
</feature>
<feature type="compositionally biased region" description="Basic and acidic residues" evidence="5">
    <location>
        <begin position="234"/>
        <end position="244"/>
    </location>
</feature>
<dbReference type="Gene3D" id="1.10.30.10">
    <property type="entry name" value="High mobility group box domain"/>
    <property type="match status" value="1"/>
</dbReference>
<dbReference type="PROSITE" id="PS50118">
    <property type="entry name" value="HMG_BOX_2"/>
    <property type="match status" value="1"/>
</dbReference>
<dbReference type="SMART" id="SM00398">
    <property type="entry name" value="HMG"/>
    <property type="match status" value="1"/>
</dbReference>
<dbReference type="InterPro" id="IPR036236">
    <property type="entry name" value="Znf_C2H2_sf"/>
</dbReference>
<organism evidence="7 8">
    <name type="scientific">Neophocaena asiaeorientalis asiaeorientalis</name>
    <name type="common">Yangtze finless porpoise</name>
    <name type="synonym">Neophocaena phocaenoides subsp. asiaeorientalis</name>
    <dbReference type="NCBI Taxonomy" id="1706337"/>
    <lineage>
        <taxon>Eukaryota</taxon>
        <taxon>Metazoa</taxon>
        <taxon>Chordata</taxon>
        <taxon>Craniata</taxon>
        <taxon>Vertebrata</taxon>
        <taxon>Euteleostomi</taxon>
        <taxon>Mammalia</taxon>
        <taxon>Eutheria</taxon>
        <taxon>Laurasiatheria</taxon>
        <taxon>Artiodactyla</taxon>
        <taxon>Whippomorpha</taxon>
        <taxon>Cetacea</taxon>
        <taxon>Odontoceti</taxon>
        <taxon>Phocoenidae</taxon>
        <taxon>Neophocaena</taxon>
    </lineage>
</organism>
<name>A0A341B7C4_NEOAA</name>
<evidence type="ECO:0000313" key="8">
    <source>
        <dbReference type="RefSeq" id="XP_024597552.1"/>
    </source>
</evidence>
<accession>A0A341B7C4</accession>
<dbReference type="PANTHER" id="PTHR46040:SF4">
    <property type="entry name" value="HMG BOX DOMAIN-CONTAINING PROTEIN"/>
    <property type="match status" value="1"/>
</dbReference>
<dbReference type="InterPro" id="IPR009071">
    <property type="entry name" value="HMG_box_dom"/>
</dbReference>
<feature type="region of interest" description="Disordered" evidence="5">
    <location>
        <begin position="228"/>
        <end position="269"/>
    </location>
</feature>
<dbReference type="Pfam" id="PF00505">
    <property type="entry name" value="HMG_box"/>
    <property type="match status" value="1"/>
</dbReference>
<evidence type="ECO:0000259" key="6">
    <source>
        <dbReference type="PROSITE" id="PS50118"/>
    </source>
</evidence>
<dbReference type="Gene3D" id="3.30.160.60">
    <property type="entry name" value="Classic Zinc Finger"/>
    <property type="match status" value="1"/>
</dbReference>
<keyword evidence="1 3" id="KW-0238">DNA-binding</keyword>
<feature type="compositionally biased region" description="Basic residues" evidence="5">
    <location>
        <begin position="245"/>
        <end position="259"/>
    </location>
</feature>
<dbReference type="InterPro" id="IPR036910">
    <property type="entry name" value="HMG_box_dom_sf"/>
</dbReference>
<dbReference type="GO" id="GO:0010468">
    <property type="term" value="P:regulation of gene expression"/>
    <property type="evidence" value="ECO:0007669"/>
    <property type="project" value="TreeGrafter"/>
</dbReference>
<dbReference type="InParanoid" id="A0A341B7C4"/>
<dbReference type="KEGG" id="nasi:112397554"/>
<evidence type="ECO:0000256" key="5">
    <source>
        <dbReference type="SAM" id="MobiDB-lite"/>
    </source>
</evidence>
<dbReference type="PANTHER" id="PTHR46040">
    <property type="entry name" value="HIGH MOBILITY GROUP PROTEIN 2"/>
    <property type="match status" value="1"/>
</dbReference>
<keyword evidence="2 3" id="KW-0539">Nucleus</keyword>
<feature type="compositionally biased region" description="Basic and acidic residues" evidence="5">
    <location>
        <begin position="63"/>
        <end position="81"/>
    </location>
</feature>
<dbReference type="AlphaFoldDB" id="A0A341B7C4"/>
<keyword evidence="4" id="KW-0175">Coiled coil</keyword>
<dbReference type="GO" id="GO:0003677">
    <property type="term" value="F:DNA binding"/>
    <property type="evidence" value="ECO:0007669"/>
    <property type="project" value="UniProtKB-UniRule"/>
</dbReference>
<evidence type="ECO:0000256" key="4">
    <source>
        <dbReference type="SAM" id="Coils"/>
    </source>
</evidence>
<dbReference type="InterPro" id="IPR051965">
    <property type="entry name" value="ChromReg_NeuronalGeneExpr"/>
</dbReference>
<dbReference type="GO" id="GO:0005634">
    <property type="term" value="C:nucleus"/>
    <property type="evidence" value="ECO:0007669"/>
    <property type="project" value="UniProtKB-UniRule"/>
</dbReference>
<evidence type="ECO:0000256" key="2">
    <source>
        <dbReference type="ARBA" id="ARBA00023242"/>
    </source>
</evidence>
<feature type="DNA-binding region" description="HMG box" evidence="3">
    <location>
        <begin position="266"/>
        <end position="334"/>
    </location>
</feature>
<dbReference type="Proteomes" id="UP000252040">
    <property type="component" value="Unplaced"/>
</dbReference>
<dbReference type="RefSeq" id="XP_024597552.1">
    <property type="nucleotide sequence ID" value="XM_024741784.1"/>
</dbReference>
<feature type="region of interest" description="Disordered" evidence="5">
    <location>
        <begin position="1"/>
        <end position="87"/>
    </location>
</feature>
<dbReference type="SUPFAM" id="SSF57667">
    <property type="entry name" value="beta-beta-alpha zinc fingers"/>
    <property type="match status" value="1"/>
</dbReference>
<gene>
    <name evidence="8" type="primary">LOC112397554</name>
</gene>
<protein>
    <submittedName>
        <fullName evidence="8">Uncharacterized protein LOC112397554</fullName>
    </submittedName>
</protein>
<dbReference type="SUPFAM" id="SSF47095">
    <property type="entry name" value="HMG-box"/>
    <property type="match status" value="1"/>
</dbReference>
<dbReference type="GeneID" id="112397554"/>